<dbReference type="InterPro" id="IPR013087">
    <property type="entry name" value="Znf_C2H2_type"/>
</dbReference>
<reference evidence="14" key="3">
    <citation type="submission" date="2015-06" db="UniProtKB">
        <authorList>
            <consortium name="EnsemblMetazoa"/>
        </authorList>
    </citation>
    <scope>IDENTIFICATION</scope>
</reference>
<comment type="subcellular location">
    <subcellularLocation>
        <location evidence="1">Nucleus</location>
    </subcellularLocation>
</comment>
<evidence type="ECO:0000256" key="3">
    <source>
        <dbReference type="ARBA" id="ARBA00022723"/>
    </source>
</evidence>
<dbReference type="FunFam" id="3.30.160.60:FF:000075">
    <property type="entry name" value="Putative zinc finger protein 536"/>
    <property type="match status" value="1"/>
</dbReference>
<dbReference type="EnsemblMetazoa" id="CapteT130857">
    <property type="protein sequence ID" value="CapteP130857"/>
    <property type="gene ID" value="CapteG130857"/>
</dbReference>
<keyword evidence="8" id="KW-0238">DNA-binding</keyword>
<feature type="non-terminal residue" evidence="13">
    <location>
        <position position="1"/>
    </location>
</feature>
<dbReference type="Pfam" id="PF00096">
    <property type="entry name" value="zf-C2H2"/>
    <property type="match status" value="2"/>
</dbReference>
<dbReference type="GO" id="GO:0008270">
    <property type="term" value="F:zinc ion binding"/>
    <property type="evidence" value="ECO:0007669"/>
    <property type="project" value="UniProtKB-KW"/>
</dbReference>
<organism evidence="13">
    <name type="scientific">Capitella teleta</name>
    <name type="common">Polychaete worm</name>
    <dbReference type="NCBI Taxonomy" id="283909"/>
    <lineage>
        <taxon>Eukaryota</taxon>
        <taxon>Metazoa</taxon>
        <taxon>Spiralia</taxon>
        <taxon>Lophotrochozoa</taxon>
        <taxon>Annelida</taxon>
        <taxon>Polychaeta</taxon>
        <taxon>Sedentaria</taxon>
        <taxon>Scolecida</taxon>
        <taxon>Capitellidae</taxon>
        <taxon>Capitella</taxon>
    </lineage>
</organism>
<evidence type="ECO:0000256" key="9">
    <source>
        <dbReference type="ARBA" id="ARBA00023163"/>
    </source>
</evidence>
<evidence type="ECO:0000313" key="14">
    <source>
        <dbReference type="EnsemblMetazoa" id="CapteP130857"/>
    </source>
</evidence>
<name>R7UKI1_CAPTE</name>
<dbReference type="GO" id="GO:0005634">
    <property type="term" value="C:nucleus"/>
    <property type="evidence" value="ECO:0007669"/>
    <property type="project" value="UniProtKB-SubCell"/>
</dbReference>
<reference evidence="13 15" key="2">
    <citation type="journal article" date="2013" name="Nature">
        <title>Insights into bilaterian evolution from three spiralian genomes.</title>
        <authorList>
            <person name="Simakov O."/>
            <person name="Marletaz F."/>
            <person name="Cho S.J."/>
            <person name="Edsinger-Gonzales E."/>
            <person name="Havlak P."/>
            <person name="Hellsten U."/>
            <person name="Kuo D.H."/>
            <person name="Larsson T."/>
            <person name="Lv J."/>
            <person name="Arendt D."/>
            <person name="Savage R."/>
            <person name="Osoegawa K."/>
            <person name="de Jong P."/>
            <person name="Grimwood J."/>
            <person name="Chapman J.A."/>
            <person name="Shapiro H."/>
            <person name="Aerts A."/>
            <person name="Otillar R.P."/>
            <person name="Terry A.Y."/>
            <person name="Boore J.L."/>
            <person name="Grigoriev I.V."/>
            <person name="Lindberg D.R."/>
            <person name="Seaver E.C."/>
            <person name="Weisblat D.A."/>
            <person name="Putnam N.H."/>
            <person name="Rokhsar D.S."/>
        </authorList>
    </citation>
    <scope>NUCLEOTIDE SEQUENCE</scope>
    <source>
        <strain evidence="13 15">I ESC-2004</strain>
    </source>
</reference>
<dbReference type="HOGENOM" id="CLU_002678_42_25_1"/>
<keyword evidence="15" id="KW-1185">Reference proteome</keyword>
<evidence type="ECO:0000256" key="11">
    <source>
        <dbReference type="PROSITE-ProRule" id="PRU00042"/>
    </source>
</evidence>
<evidence type="ECO:0000256" key="7">
    <source>
        <dbReference type="ARBA" id="ARBA00023015"/>
    </source>
</evidence>
<evidence type="ECO:0000259" key="12">
    <source>
        <dbReference type="PROSITE" id="PS50157"/>
    </source>
</evidence>
<keyword evidence="7" id="KW-0805">Transcription regulation</keyword>
<keyword evidence="3" id="KW-0479">Metal-binding</keyword>
<dbReference type="FunFam" id="3.30.160.60:FF:001102">
    <property type="entry name" value="Transcription factor IIIA"/>
    <property type="match status" value="1"/>
</dbReference>
<dbReference type="Gene3D" id="3.30.160.60">
    <property type="entry name" value="Classic Zinc Finger"/>
    <property type="match status" value="2"/>
</dbReference>
<keyword evidence="9" id="KW-0804">Transcription</keyword>
<proteinExistence type="inferred from homology"/>
<evidence type="ECO:0000256" key="4">
    <source>
        <dbReference type="ARBA" id="ARBA00022737"/>
    </source>
</evidence>
<dbReference type="GO" id="GO:0000981">
    <property type="term" value="F:DNA-binding transcription factor activity, RNA polymerase II-specific"/>
    <property type="evidence" value="ECO:0007669"/>
    <property type="project" value="TreeGrafter"/>
</dbReference>
<keyword evidence="4" id="KW-0677">Repeat</keyword>
<dbReference type="STRING" id="283909.R7UKI1"/>
<dbReference type="EMBL" id="KB300467">
    <property type="protein sequence ID" value="ELU06730.1"/>
    <property type="molecule type" value="Genomic_DNA"/>
</dbReference>
<dbReference type="PANTHER" id="PTHR23235">
    <property type="entry name" value="KRUEPPEL-LIKE TRANSCRIPTION FACTOR"/>
    <property type="match status" value="1"/>
</dbReference>
<feature type="domain" description="C2H2-type" evidence="12">
    <location>
        <begin position="1"/>
        <end position="28"/>
    </location>
</feature>
<evidence type="ECO:0000256" key="1">
    <source>
        <dbReference type="ARBA" id="ARBA00004123"/>
    </source>
</evidence>
<dbReference type="PANTHER" id="PTHR23235:SF120">
    <property type="entry name" value="KRUPPEL-LIKE FACTOR 15"/>
    <property type="match status" value="1"/>
</dbReference>
<keyword evidence="10" id="KW-0539">Nucleus</keyword>
<evidence type="ECO:0000256" key="5">
    <source>
        <dbReference type="ARBA" id="ARBA00022771"/>
    </source>
</evidence>
<sequence>CSWIGCTKAFMTPSLLKRHYTAHTGEKPFKCPFCPHATTQKCHLKLHVRSLHASLVKTSKPN</sequence>
<keyword evidence="5 11" id="KW-0863">Zinc-finger</keyword>
<dbReference type="EMBL" id="AMQN01007336">
    <property type="status" value="NOT_ANNOTATED_CDS"/>
    <property type="molecule type" value="Genomic_DNA"/>
</dbReference>
<reference evidence="15" key="1">
    <citation type="submission" date="2012-12" db="EMBL/GenBank/DDBJ databases">
        <authorList>
            <person name="Hellsten U."/>
            <person name="Grimwood J."/>
            <person name="Chapman J.A."/>
            <person name="Shapiro H."/>
            <person name="Aerts A."/>
            <person name="Otillar R.P."/>
            <person name="Terry A.Y."/>
            <person name="Boore J.L."/>
            <person name="Simakov O."/>
            <person name="Marletaz F."/>
            <person name="Cho S.-J."/>
            <person name="Edsinger-Gonzales E."/>
            <person name="Havlak P."/>
            <person name="Kuo D.-H."/>
            <person name="Larsson T."/>
            <person name="Lv J."/>
            <person name="Arendt D."/>
            <person name="Savage R."/>
            <person name="Osoegawa K."/>
            <person name="de Jong P."/>
            <person name="Lindberg D.R."/>
            <person name="Seaver E.C."/>
            <person name="Weisblat D.A."/>
            <person name="Putnam N.H."/>
            <person name="Grigoriev I.V."/>
            <person name="Rokhsar D.S."/>
        </authorList>
    </citation>
    <scope>NUCLEOTIDE SEQUENCE</scope>
    <source>
        <strain evidence="15">I ESC-2004</strain>
    </source>
</reference>
<feature type="domain" description="C2H2-type" evidence="12">
    <location>
        <begin position="29"/>
        <end position="57"/>
    </location>
</feature>
<dbReference type="SMART" id="SM00355">
    <property type="entry name" value="ZnF_C2H2"/>
    <property type="match status" value="2"/>
</dbReference>
<evidence type="ECO:0000256" key="10">
    <source>
        <dbReference type="ARBA" id="ARBA00023242"/>
    </source>
</evidence>
<evidence type="ECO:0000256" key="2">
    <source>
        <dbReference type="ARBA" id="ARBA00006991"/>
    </source>
</evidence>
<dbReference type="GO" id="GO:0000978">
    <property type="term" value="F:RNA polymerase II cis-regulatory region sequence-specific DNA binding"/>
    <property type="evidence" value="ECO:0007669"/>
    <property type="project" value="TreeGrafter"/>
</dbReference>
<evidence type="ECO:0000256" key="6">
    <source>
        <dbReference type="ARBA" id="ARBA00022833"/>
    </source>
</evidence>
<evidence type="ECO:0000256" key="8">
    <source>
        <dbReference type="ARBA" id="ARBA00023125"/>
    </source>
</evidence>
<dbReference type="OrthoDB" id="10018191at2759"/>
<accession>R7UKI1</accession>
<protein>
    <recommendedName>
        <fullName evidence="12">C2H2-type domain-containing protein</fullName>
    </recommendedName>
</protein>
<dbReference type="Proteomes" id="UP000014760">
    <property type="component" value="Unassembled WGS sequence"/>
</dbReference>
<dbReference type="PROSITE" id="PS00028">
    <property type="entry name" value="ZINC_FINGER_C2H2_1"/>
    <property type="match status" value="1"/>
</dbReference>
<comment type="similarity">
    <text evidence="2">Belongs to the krueppel C2H2-type zinc-finger protein family.</text>
</comment>
<keyword evidence="6" id="KW-0862">Zinc</keyword>
<gene>
    <name evidence="13" type="ORF">CAPTEDRAFT_130857</name>
</gene>
<dbReference type="SUPFAM" id="SSF57667">
    <property type="entry name" value="beta-beta-alpha zinc fingers"/>
    <property type="match status" value="1"/>
</dbReference>
<dbReference type="AlphaFoldDB" id="R7UKI1"/>
<dbReference type="InterPro" id="IPR036236">
    <property type="entry name" value="Znf_C2H2_sf"/>
</dbReference>
<evidence type="ECO:0000313" key="15">
    <source>
        <dbReference type="Proteomes" id="UP000014760"/>
    </source>
</evidence>
<dbReference type="PROSITE" id="PS50157">
    <property type="entry name" value="ZINC_FINGER_C2H2_2"/>
    <property type="match status" value="2"/>
</dbReference>
<evidence type="ECO:0000313" key="13">
    <source>
        <dbReference type="EMBL" id="ELU06730.1"/>
    </source>
</evidence>